<evidence type="ECO:0008006" key="3">
    <source>
        <dbReference type="Google" id="ProtNLM"/>
    </source>
</evidence>
<reference evidence="1 2" key="1">
    <citation type="submission" date="2016-12" db="EMBL/GenBank/DDBJ databases">
        <authorList>
            <person name="Song W.-J."/>
            <person name="Kurnit D.M."/>
        </authorList>
    </citation>
    <scope>NUCLEOTIDE SEQUENCE [LARGE SCALE GENOMIC DNA]</scope>
    <source>
        <strain evidence="1 2">DSM 18488</strain>
    </source>
</reference>
<keyword evidence="2" id="KW-1185">Reference proteome</keyword>
<dbReference type="EMBL" id="FRFE01000002">
    <property type="protein sequence ID" value="SHO44036.1"/>
    <property type="molecule type" value="Genomic_DNA"/>
</dbReference>
<proteinExistence type="predicted"/>
<evidence type="ECO:0000313" key="1">
    <source>
        <dbReference type="EMBL" id="SHO44036.1"/>
    </source>
</evidence>
<dbReference type="AlphaFoldDB" id="A0A1M7XYV0"/>
<name>A0A1M7XYV0_9BACT</name>
<evidence type="ECO:0000313" key="2">
    <source>
        <dbReference type="Proteomes" id="UP000184603"/>
    </source>
</evidence>
<accession>A0A1M7XYV0</accession>
<dbReference type="Proteomes" id="UP000184603">
    <property type="component" value="Unassembled WGS sequence"/>
</dbReference>
<dbReference type="RefSeq" id="WP_234981096.1">
    <property type="nucleotide sequence ID" value="NZ_FRFE01000002.1"/>
</dbReference>
<gene>
    <name evidence="1" type="ORF">SAMN02745220_00618</name>
</gene>
<dbReference type="STRING" id="1121416.SAMN02745220_00618"/>
<sequence length="104" mass="11777">MRLTLKNKFLLPSLLLIFFGMGTSGTISYYKAKNAISDALNSQINQQAEETINLMDSWLNDQKRDIVYWSNRKDFVGLLAGTSSAETAVKDLQDLKKIIPTIYQ</sequence>
<protein>
    <recommendedName>
        <fullName evidence="3">Methyl-accepting chemotaxis protein</fullName>
    </recommendedName>
</protein>
<organism evidence="1 2">
    <name type="scientific">Desulfopila aestuarii DSM 18488</name>
    <dbReference type="NCBI Taxonomy" id="1121416"/>
    <lineage>
        <taxon>Bacteria</taxon>
        <taxon>Pseudomonadati</taxon>
        <taxon>Thermodesulfobacteriota</taxon>
        <taxon>Desulfobulbia</taxon>
        <taxon>Desulfobulbales</taxon>
        <taxon>Desulfocapsaceae</taxon>
        <taxon>Desulfopila</taxon>
    </lineage>
</organism>